<accession>A0A8J3QL41</accession>
<keyword evidence="1" id="KW-0812">Transmembrane</keyword>
<keyword evidence="1" id="KW-0472">Membrane</keyword>
<dbReference type="Proteomes" id="UP000642748">
    <property type="component" value="Unassembled WGS sequence"/>
</dbReference>
<keyword evidence="1" id="KW-1133">Transmembrane helix</keyword>
<feature type="transmembrane region" description="Helical" evidence="1">
    <location>
        <begin position="113"/>
        <end position="134"/>
    </location>
</feature>
<sequence length="141" mass="15351">MDRLRPEHTAPALLPLLRRPGGQSRNRWRRAVNLVLHKLGVLADLRDIGHFTDFGDEDGDWEQDILDGGGPPGPSRWRPASRLSDHLAVICVGTGCTGVLAIIVIEFMHPTPIGLTAIGAIAAAAFRAGSVHGLRRNREDR</sequence>
<evidence type="ECO:0000313" key="3">
    <source>
        <dbReference type="Proteomes" id="UP000642748"/>
    </source>
</evidence>
<protein>
    <submittedName>
        <fullName evidence="2">Uncharacterized protein</fullName>
    </submittedName>
</protein>
<keyword evidence="3" id="KW-1185">Reference proteome</keyword>
<proteinExistence type="predicted"/>
<dbReference type="RefSeq" id="WP_203916683.1">
    <property type="nucleotide sequence ID" value="NZ_BONZ01000013.1"/>
</dbReference>
<dbReference type="AlphaFoldDB" id="A0A8J3QL41"/>
<feature type="transmembrane region" description="Helical" evidence="1">
    <location>
        <begin position="86"/>
        <end position="107"/>
    </location>
</feature>
<reference evidence="2" key="1">
    <citation type="submission" date="2021-01" db="EMBL/GenBank/DDBJ databases">
        <title>Whole genome shotgun sequence of Rugosimonospora africana NBRC 104875.</title>
        <authorList>
            <person name="Komaki H."/>
            <person name="Tamura T."/>
        </authorList>
    </citation>
    <scope>NUCLEOTIDE SEQUENCE</scope>
    <source>
        <strain evidence="2">NBRC 104875</strain>
    </source>
</reference>
<name>A0A8J3QL41_9ACTN</name>
<evidence type="ECO:0000313" key="2">
    <source>
        <dbReference type="EMBL" id="GIH12975.1"/>
    </source>
</evidence>
<dbReference type="EMBL" id="BONZ01000013">
    <property type="protein sequence ID" value="GIH12975.1"/>
    <property type="molecule type" value="Genomic_DNA"/>
</dbReference>
<evidence type="ECO:0000256" key="1">
    <source>
        <dbReference type="SAM" id="Phobius"/>
    </source>
</evidence>
<comment type="caution">
    <text evidence="2">The sequence shown here is derived from an EMBL/GenBank/DDBJ whole genome shotgun (WGS) entry which is preliminary data.</text>
</comment>
<organism evidence="2 3">
    <name type="scientific">Rugosimonospora africana</name>
    <dbReference type="NCBI Taxonomy" id="556532"/>
    <lineage>
        <taxon>Bacteria</taxon>
        <taxon>Bacillati</taxon>
        <taxon>Actinomycetota</taxon>
        <taxon>Actinomycetes</taxon>
        <taxon>Micromonosporales</taxon>
        <taxon>Micromonosporaceae</taxon>
        <taxon>Rugosimonospora</taxon>
    </lineage>
</organism>
<gene>
    <name evidence="2" type="ORF">Raf01_11470</name>
</gene>